<feature type="transmembrane region" description="Helical" evidence="1">
    <location>
        <begin position="150"/>
        <end position="169"/>
    </location>
</feature>
<dbReference type="InterPro" id="IPR016988">
    <property type="entry name" value="UCP032086"/>
</dbReference>
<dbReference type="EMBL" id="NPEA01000003">
    <property type="protein sequence ID" value="PJZ78057.1"/>
    <property type="molecule type" value="Genomic_DNA"/>
</dbReference>
<evidence type="ECO:0000256" key="1">
    <source>
        <dbReference type="SAM" id="Phobius"/>
    </source>
</evidence>
<dbReference type="Pfam" id="PF06181">
    <property type="entry name" value="Urate_ox_N"/>
    <property type="match status" value="1"/>
</dbReference>
<keyword evidence="4" id="KW-1185">Reference proteome</keyword>
<comment type="caution">
    <text evidence="3">The sequence shown here is derived from an EMBL/GenBank/DDBJ whole genome shotgun (WGS) entry which is preliminary data.</text>
</comment>
<feature type="transmembrane region" description="Helical" evidence="1">
    <location>
        <begin position="181"/>
        <end position="197"/>
    </location>
</feature>
<keyword evidence="1" id="KW-0812">Transmembrane</keyword>
<evidence type="ECO:0000259" key="2">
    <source>
        <dbReference type="Pfam" id="PF06181"/>
    </source>
</evidence>
<evidence type="ECO:0000313" key="3">
    <source>
        <dbReference type="EMBL" id="PJZ78057.1"/>
    </source>
</evidence>
<feature type="domain" description="Urate oxidase N-terminal" evidence="2">
    <location>
        <begin position="102"/>
        <end position="199"/>
    </location>
</feature>
<feature type="transmembrane region" description="Helical" evidence="1">
    <location>
        <begin position="20"/>
        <end position="39"/>
    </location>
</feature>
<dbReference type="OrthoDB" id="9787495at2"/>
<evidence type="ECO:0000313" key="4">
    <source>
        <dbReference type="Proteomes" id="UP000231843"/>
    </source>
</evidence>
<keyword evidence="1" id="KW-0472">Membrane</keyword>
<accession>A0A2N0A180</accession>
<proteinExistence type="predicted"/>
<sequence length="243" mass="27079">MFGGIMELTLFTTTNGLYYLVKYIHFLSGVTWIGMLYYFNFVQGPFFNETDADTKKNATQKLVPRALWWFRWGAMFTFLSGIAMIAIALGAQGIPHNSQWVVVILVGALFGTVMWANVWFVIWPNQKVVIAKAKGETTVDPAPNANRAFVASRTNTFFSIPMLFAMGAARNLPLNYSPERLRIFLGIIVLLIVIFEVNALRADQNGPTVKPIKTVKAVITSGVIFALVTYVLMELLLVKTQGA</sequence>
<dbReference type="Proteomes" id="UP000231843">
    <property type="component" value="Unassembled WGS sequence"/>
</dbReference>
<feature type="transmembrane region" description="Helical" evidence="1">
    <location>
        <begin position="69"/>
        <end position="89"/>
    </location>
</feature>
<feature type="transmembrane region" description="Helical" evidence="1">
    <location>
        <begin position="101"/>
        <end position="122"/>
    </location>
</feature>
<organism evidence="3 4">
    <name type="scientific">Leptospira neocaledonica</name>
    <dbReference type="NCBI Taxonomy" id="2023192"/>
    <lineage>
        <taxon>Bacteria</taxon>
        <taxon>Pseudomonadati</taxon>
        <taxon>Spirochaetota</taxon>
        <taxon>Spirochaetia</taxon>
        <taxon>Leptospirales</taxon>
        <taxon>Leptospiraceae</taxon>
        <taxon>Leptospira</taxon>
    </lineage>
</organism>
<reference evidence="3 4" key="1">
    <citation type="submission" date="2017-07" db="EMBL/GenBank/DDBJ databases">
        <title>Leptospira spp. isolated from tropical soils.</title>
        <authorList>
            <person name="Thibeaux R."/>
            <person name="Iraola G."/>
            <person name="Ferres I."/>
            <person name="Bierque E."/>
            <person name="Girault D."/>
            <person name="Soupe-Gilbert M.-E."/>
            <person name="Picardeau M."/>
            <person name="Goarant C."/>
        </authorList>
    </citation>
    <scope>NUCLEOTIDE SEQUENCE [LARGE SCALE GENOMIC DNA]</scope>
    <source>
        <strain evidence="3 4">ES4-C-A1</strain>
    </source>
</reference>
<protein>
    <recommendedName>
        <fullName evidence="2">Urate oxidase N-terminal domain-containing protein</fullName>
    </recommendedName>
</protein>
<name>A0A2N0A180_9LEPT</name>
<dbReference type="AlphaFoldDB" id="A0A2N0A180"/>
<feature type="transmembrane region" description="Helical" evidence="1">
    <location>
        <begin position="217"/>
        <end position="238"/>
    </location>
</feature>
<dbReference type="PIRSF" id="PIRSF032086">
    <property type="entry name" value="UCP032086"/>
    <property type="match status" value="1"/>
</dbReference>
<keyword evidence="1" id="KW-1133">Transmembrane helix</keyword>
<dbReference type="InterPro" id="IPR010389">
    <property type="entry name" value="Urate_ox_N"/>
</dbReference>
<gene>
    <name evidence="3" type="ORF">CH365_06460</name>
</gene>